<name>A0A8S4P896_OWEFU</name>
<gene>
    <name evidence="4" type="ORF">OFUS_LOCUS14978</name>
</gene>
<dbReference type="Proteomes" id="UP000749559">
    <property type="component" value="Unassembled WGS sequence"/>
</dbReference>
<dbReference type="AlphaFoldDB" id="A0A8S4P896"/>
<evidence type="ECO:0000256" key="1">
    <source>
        <dbReference type="ARBA" id="ARBA00022729"/>
    </source>
</evidence>
<evidence type="ECO:0000256" key="2">
    <source>
        <dbReference type="ARBA" id="ARBA00023157"/>
    </source>
</evidence>
<proteinExistence type="predicted"/>
<dbReference type="SUPFAM" id="SSF57302">
    <property type="entry name" value="Snake toxin-like"/>
    <property type="match status" value="1"/>
</dbReference>
<dbReference type="Gene3D" id="2.10.60.10">
    <property type="entry name" value="CD59"/>
    <property type="match status" value="1"/>
</dbReference>
<dbReference type="InterPro" id="IPR045860">
    <property type="entry name" value="Snake_toxin-like_sf"/>
</dbReference>
<organism evidence="4 5">
    <name type="scientific">Owenia fusiformis</name>
    <name type="common">Polychaete worm</name>
    <dbReference type="NCBI Taxonomy" id="6347"/>
    <lineage>
        <taxon>Eukaryota</taxon>
        <taxon>Metazoa</taxon>
        <taxon>Spiralia</taxon>
        <taxon>Lophotrochozoa</taxon>
        <taxon>Annelida</taxon>
        <taxon>Polychaeta</taxon>
        <taxon>Sedentaria</taxon>
        <taxon>Canalipalpata</taxon>
        <taxon>Sabellida</taxon>
        <taxon>Oweniida</taxon>
        <taxon>Oweniidae</taxon>
        <taxon>Owenia</taxon>
    </lineage>
</organism>
<reference evidence="4" key="1">
    <citation type="submission" date="2022-03" db="EMBL/GenBank/DDBJ databases">
        <authorList>
            <person name="Martin C."/>
        </authorList>
    </citation>
    <scope>NUCLEOTIDE SEQUENCE</scope>
</reference>
<dbReference type="OrthoDB" id="6278121at2759"/>
<evidence type="ECO:0000256" key="3">
    <source>
        <dbReference type="SAM" id="SignalP"/>
    </source>
</evidence>
<keyword evidence="2" id="KW-1015">Disulfide bond</keyword>
<feature type="chain" id="PRO_5035889307" evidence="3">
    <location>
        <begin position="20"/>
        <end position="144"/>
    </location>
</feature>
<keyword evidence="5" id="KW-1185">Reference proteome</keyword>
<dbReference type="PANTHER" id="PTHR10036:SF3">
    <property type="entry name" value="PROTEIN SLEEPLESS-RELATED"/>
    <property type="match status" value="1"/>
</dbReference>
<protein>
    <submittedName>
        <fullName evidence="4">Uncharacterized protein</fullName>
    </submittedName>
</protein>
<evidence type="ECO:0000313" key="4">
    <source>
        <dbReference type="EMBL" id="CAH1789655.1"/>
    </source>
</evidence>
<dbReference type="EMBL" id="CAIIXF020000007">
    <property type="protein sequence ID" value="CAH1789655.1"/>
    <property type="molecule type" value="Genomic_DNA"/>
</dbReference>
<feature type="signal peptide" evidence="3">
    <location>
        <begin position="1"/>
        <end position="19"/>
    </location>
</feature>
<keyword evidence="1 3" id="KW-0732">Signal</keyword>
<dbReference type="PANTHER" id="PTHR10036">
    <property type="entry name" value="CD59 GLYCOPROTEIN"/>
    <property type="match status" value="1"/>
</dbReference>
<comment type="caution">
    <text evidence="4">The sequence shown here is derived from an EMBL/GenBank/DDBJ whole genome shotgun (WGS) entry which is preliminary data.</text>
</comment>
<evidence type="ECO:0000313" key="5">
    <source>
        <dbReference type="Proteomes" id="UP000749559"/>
    </source>
</evidence>
<dbReference type="CDD" id="cd23599">
    <property type="entry name" value="TFP_LU_ECD_Cold"/>
    <property type="match status" value="1"/>
</dbReference>
<sequence length="144" mass="16827">METTFILTCFLCFITTGYALECYSCEGQDSNQDKCGKTVVQCRQFQDTCTSYIRWSTPPYWTPRGERVHWISKGCDTRDGCTRRAALYRMSCKRDWYNDWACVECCSGDLCNFYVTLGSSSLKYNIYVMMSTIVTIVYMYTMQR</sequence>
<accession>A0A8S4P896</accession>